<reference evidence="1" key="1">
    <citation type="journal article" date="2021" name="Proc. Natl. Acad. Sci. U.S.A.">
        <title>A Catalog of Tens of Thousands of Viruses from Human Metagenomes Reveals Hidden Associations with Chronic Diseases.</title>
        <authorList>
            <person name="Tisza M.J."/>
            <person name="Buck C.B."/>
        </authorList>
    </citation>
    <scope>NUCLEOTIDE SEQUENCE</scope>
    <source>
        <strain evidence="1">CtCuC1</strain>
    </source>
</reference>
<evidence type="ECO:0000313" key="1">
    <source>
        <dbReference type="EMBL" id="DAF87770.1"/>
    </source>
</evidence>
<dbReference type="EMBL" id="BK015968">
    <property type="protein sequence ID" value="DAF87770.1"/>
    <property type="molecule type" value="Genomic_DNA"/>
</dbReference>
<proteinExistence type="predicted"/>
<protein>
    <submittedName>
        <fullName evidence="1">Minor capsid protein</fullName>
    </submittedName>
</protein>
<organism evidence="1">
    <name type="scientific">Myoviridae sp. ctCuC1</name>
    <dbReference type="NCBI Taxonomy" id="2825055"/>
    <lineage>
        <taxon>Viruses</taxon>
        <taxon>Duplodnaviria</taxon>
        <taxon>Heunggongvirae</taxon>
        <taxon>Uroviricota</taxon>
        <taxon>Caudoviricetes</taxon>
    </lineage>
</organism>
<accession>A0A8S5U013</accession>
<name>A0A8S5U013_9CAUD</name>
<sequence length="127" mass="14002">MINLATVIHSPMLSQGITIKRSSGIWEDGDFVSGTKSPSTLHLRGIVTVASARDLSMVPEGDRQSGAMKVLTTERLYVTGEINDSSNFSDILVWRGEEYRIYSVTPDADYGFYRSIAMRVLGEVPDV</sequence>